<feature type="binding site" evidence="1">
    <location>
        <position position="150"/>
    </location>
    <ligand>
        <name>ATP</name>
        <dbReference type="ChEBI" id="CHEBI:30616"/>
    </ligand>
</feature>
<dbReference type="GO" id="GO:0009228">
    <property type="term" value="P:thiamine biosynthetic process"/>
    <property type="evidence" value="ECO:0007669"/>
    <property type="project" value="UniProtKB-KW"/>
</dbReference>
<comment type="miscellaneous">
    <text evidence="1">Reaction mechanism of ThiL seems to utilize a direct, inline transfer of the gamma-phosphate of ATP to TMP rather than a phosphorylated enzyme intermediate.</text>
</comment>
<dbReference type="PIRSF" id="PIRSF005303">
    <property type="entry name" value="Thiam_monoph_kin"/>
    <property type="match status" value="1"/>
</dbReference>
<dbReference type="Proteomes" id="UP000231932">
    <property type="component" value="Chromosome"/>
</dbReference>
<feature type="binding site" evidence="1">
    <location>
        <position position="77"/>
    </location>
    <ligand>
        <name>Mg(2+)</name>
        <dbReference type="ChEBI" id="CHEBI:18420"/>
        <label>3</label>
    </ligand>
</feature>
<comment type="function">
    <text evidence="1">Catalyzes the ATP-dependent phosphorylation of thiamine-monophosphate (TMP) to form thiamine-pyrophosphate (TPP), the active form of vitamin B1.</text>
</comment>
<dbReference type="SUPFAM" id="SSF55326">
    <property type="entry name" value="PurM N-terminal domain-like"/>
    <property type="match status" value="1"/>
</dbReference>
<keyword evidence="1" id="KW-0547">Nucleotide-binding</keyword>
<evidence type="ECO:0000256" key="1">
    <source>
        <dbReference type="HAMAP-Rule" id="MF_02128"/>
    </source>
</evidence>
<feature type="binding site" evidence="1">
    <location>
        <position position="221"/>
    </location>
    <ligand>
        <name>ATP</name>
        <dbReference type="ChEBI" id="CHEBI:30616"/>
    </ligand>
</feature>
<feature type="binding site" evidence="1">
    <location>
        <position position="48"/>
    </location>
    <ligand>
        <name>Mg(2+)</name>
        <dbReference type="ChEBI" id="CHEBI:18420"/>
        <label>2</label>
    </ligand>
</feature>
<gene>
    <name evidence="1 4" type="primary">thiL</name>
    <name evidence="4" type="ORF">CVV65_01145</name>
</gene>
<dbReference type="EMBL" id="CP024955">
    <property type="protein sequence ID" value="ATY83759.1"/>
    <property type="molecule type" value="Genomic_DNA"/>
</dbReference>
<keyword evidence="1 4" id="KW-0418">Kinase</keyword>
<feature type="binding site" evidence="1">
    <location>
        <position position="219"/>
    </location>
    <ligand>
        <name>Mg(2+)</name>
        <dbReference type="ChEBI" id="CHEBI:18420"/>
        <label>3</label>
    </ligand>
</feature>
<dbReference type="InterPro" id="IPR010918">
    <property type="entry name" value="PurM-like_C_dom"/>
</dbReference>
<feature type="binding site" evidence="1">
    <location>
        <position position="125"/>
    </location>
    <ligand>
        <name>Mg(2+)</name>
        <dbReference type="ChEBI" id="CHEBI:18420"/>
        <label>1</label>
    </ligand>
</feature>
<dbReference type="AlphaFoldDB" id="A0A2K8N2K1"/>
<comment type="catalytic activity">
    <reaction evidence="1">
        <text>thiamine phosphate + ATP = thiamine diphosphate + ADP</text>
        <dbReference type="Rhea" id="RHEA:15913"/>
        <dbReference type="ChEBI" id="CHEBI:30616"/>
        <dbReference type="ChEBI" id="CHEBI:37575"/>
        <dbReference type="ChEBI" id="CHEBI:58937"/>
        <dbReference type="ChEBI" id="CHEBI:456216"/>
        <dbReference type="EC" id="2.7.4.16"/>
    </reaction>
</comment>
<keyword evidence="1" id="KW-0479">Metal-binding</keyword>
<feature type="binding site" evidence="1">
    <location>
        <position position="48"/>
    </location>
    <ligand>
        <name>Mg(2+)</name>
        <dbReference type="ChEBI" id="CHEBI:18420"/>
        <label>1</label>
    </ligand>
</feature>
<proteinExistence type="inferred from homology"/>
<keyword evidence="1" id="KW-0784">Thiamine biosynthesis</keyword>
<name>A0A2K8N2K1_9BACL</name>
<dbReference type="OrthoDB" id="9802811at2"/>
<dbReference type="EC" id="2.7.4.16" evidence="1"/>
<protein>
    <recommendedName>
        <fullName evidence="1">Thiamine-monophosphate kinase</fullName>
        <shortName evidence="1">TMP kinase</shortName>
        <shortName evidence="1">Thiamine-phosphate kinase</shortName>
        <ecNumber evidence="1">2.7.4.16</ecNumber>
    </recommendedName>
</protein>
<feature type="binding site" evidence="1">
    <location>
        <position position="107"/>
    </location>
    <ligand>
        <name>ATP</name>
        <dbReference type="ChEBI" id="CHEBI:30616"/>
    </ligand>
</feature>
<dbReference type="GO" id="GO:0000287">
    <property type="term" value="F:magnesium ion binding"/>
    <property type="evidence" value="ECO:0007669"/>
    <property type="project" value="UniProtKB-UniRule"/>
</dbReference>
<feature type="binding site" evidence="1">
    <location>
        <position position="46"/>
    </location>
    <ligand>
        <name>Mg(2+)</name>
        <dbReference type="ChEBI" id="CHEBI:18420"/>
        <label>4</label>
    </ligand>
</feature>
<dbReference type="InterPro" id="IPR016188">
    <property type="entry name" value="PurM-like_N"/>
</dbReference>
<dbReference type="NCBIfam" id="TIGR01379">
    <property type="entry name" value="thiL"/>
    <property type="match status" value="1"/>
</dbReference>
<feature type="binding site" evidence="1">
    <location>
        <begin position="124"/>
        <end position="125"/>
    </location>
    <ligand>
        <name>ATP</name>
        <dbReference type="ChEBI" id="CHEBI:30616"/>
    </ligand>
</feature>
<feature type="domain" description="PurM-like N-terminal" evidence="2">
    <location>
        <begin position="29"/>
        <end position="142"/>
    </location>
</feature>
<keyword evidence="5" id="KW-1185">Reference proteome</keyword>
<feature type="binding site" evidence="1">
    <location>
        <position position="272"/>
    </location>
    <ligand>
        <name>substrate</name>
    </ligand>
</feature>
<dbReference type="RefSeq" id="WP_100666599.1">
    <property type="nucleotide sequence ID" value="NZ_CP024955.1"/>
</dbReference>
<organism evidence="4 5">
    <name type="scientific">Kyrpidia spormannii</name>
    <dbReference type="NCBI Taxonomy" id="2055160"/>
    <lineage>
        <taxon>Bacteria</taxon>
        <taxon>Bacillati</taxon>
        <taxon>Bacillota</taxon>
        <taxon>Bacilli</taxon>
        <taxon>Bacillales</taxon>
        <taxon>Alicyclobacillaceae</taxon>
        <taxon>Kyrpidia</taxon>
    </lineage>
</organism>
<keyword evidence="1" id="KW-0808">Transferase</keyword>
<feature type="binding site" evidence="1">
    <location>
        <position position="77"/>
    </location>
    <ligand>
        <name>Mg(2+)</name>
        <dbReference type="ChEBI" id="CHEBI:18420"/>
        <label>2</label>
    </ligand>
</feature>
<keyword evidence="1" id="KW-0067">ATP-binding</keyword>
<evidence type="ECO:0000313" key="5">
    <source>
        <dbReference type="Proteomes" id="UP000231932"/>
    </source>
</evidence>
<feature type="domain" description="PurM-like C-terminal" evidence="3">
    <location>
        <begin position="154"/>
        <end position="309"/>
    </location>
</feature>
<dbReference type="KEGG" id="kyr:CVV65_01145"/>
<evidence type="ECO:0000313" key="4">
    <source>
        <dbReference type="EMBL" id="ATY83759.1"/>
    </source>
</evidence>
<comment type="pathway">
    <text evidence="1">Cofactor biosynthesis; thiamine diphosphate biosynthesis; thiamine diphosphate from thiamine phosphate: step 1/1.</text>
</comment>
<dbReference type="GO" id="GO:0005524">
    <property type="term" value="F:ATP binding"/>
    <property type="evidence" value="ECO:0007669"/>
    <property type="project" value="UniProtKB-UniRule"/>
</dbReference>
<comment type="similarity">
    <text evidence="1">Belongs to the thiamine-monophosphate kinase family.</text>
</comment>
<feature type="binding site" evidence="1">
    <location>
        <position position="47"/>
    </location>
    <ligand>
        <name>Mg(2+)</name>
        <dbReference type="ChEBI" id="CHEBI:18420"/>
        <label>1</label>
    </ligand>
</feature>
<dbReference type="SUPFAM" id="SSF56042">
    <property type="entry name" value="PurM C-terminal domain-like"/>
    <property type="match status" value="1"/>
</dbReference>
<feature type="binding site" evidence="1">
    <location>
        <position position="77"/>
    </location>
    <ligand>
        <name>Mg(2+)</name>
        <dbReference type="ChEBI" id="CHEBI:18420"/>
        <label>4</label>
    </ligand>
</feature>
<dbReference type="Gene3D" id="3.90.650.10">
    <property type="entry name" value="PurM-like C-terminal domain"/>
    <property type="match status" value="1"/>
</dbReference>
<dbReference type="Gene3D" id="3.30.1330.10">
    <property type="entry name" value="PurM-like, N-terminal domain"/>
    <property type="match status" value="1"/>
</dbReference>
<feature type="binding site" evidence="1">
    <location>
        <position position="55"/>
    </location>
    <ligand>
        <name>substrate</name>
    </ligand>
</feature>
<dbReference type="Pfam" id="PF00586">
    <property type="entry name" value="AIRS"/>
    <property type="match status" value="1"/>
</dbReference>
<dbReference type="Pfam" id="PF02769">
    <property type="entry name" value="AIRS_C"/>
    <property type="match status" value="1"/>
</dbReference>
<dbReference type="HAMAP" id="MF_02128">
    <property type="entry name" value="TMP_kinase"/>
    <property type="match status" value="1"/>
</dbReference>
<keyword evidence="1" id="KW-0460">Magnesium</keyword>
<reference evidence="5" key="1">
    <citation type="submission" date="2017-11" db="EMBL/GenBank/DDBJ databases">
        <title>Complete Genome Sequence of Kyrpidia sp. Strain EA-1, a thermophilic, hydrogen-oxidizing Bacterium, isolated from the Azores.</title>
        <authorList>
            <person name="Reiner J.E."/>
            <person name="Lapp C.J."/>
            <person name="Bunk B."/>
            <person name="Gescher J."/>
        </authorList>
    </citation>
    <scope>NUCLEOTIDE SEQUENCE [LARGE SCALE GENOMIC DNA]</scope>
    <source>
        <strain evidence="5">EA-1</strain>
    </source>
</reference>
<accession>A0A2K8N2K1</accession>
<feature type="binding site" evidence="1">
    <location>
        <position position="222"/>
    </location>
    <ligand>
        <name>Mg(2+)</name>
        <dbReference type="ChEBI" id="CHEBI:18420"/>
        <label>5</label>
    </ligand>
</feature>
<feature type="binding site" evidence="1">
    <location>
        <position position="31"/>
    </location>
    <ligand>
        <name>Mg(2+)</name>
        <dbReference type="ChEBI" id="CHEBI:18420"/>
        <label>3</label>
    </ligand>
</feature>
<dbReference type="InterPro" id="IPR006283">
    <property type="entry name" value="ThiL-like"/>
</dbReference>
<dbReference type="UniPathway" id="UPA00060">
    <property type="reaction ID" value="UER00142"/>
</dbReference>
<dbReference type="InterPro" id="IPR036676">
    <property type="entry name" value="PurM-like_C_sf"/>
</dbReference>
<feature type="binding site" evidence="1">
    <location>
        <position position="31"/>
    </location>
    <ligand>
        <name>Mg(2+)</name>
        <dbReference type="ChEBI" id="CHEBI:18420"/>
        <label>4</label>
    </ligand>
</feature>
<dbReference type="PANTHER" id="PTHR30270">
    <property type="entry name" value="THIAMINE-MONOPHOSPHATE KINASE"/>
    <property type="match status" value="1"/>
</dbReference>
<evidence type="ECO:0000259" key="2">
    <source>
        <dbReference type="Pfam" id="PF00586"/>
    </source>
</evidence>
<feature type="binding site" evidence="1">
    <location>
        <position position="328"/>
    </location>
    <ligand>
        <name>substrate</name>
    </ligand>
</feature>
<dbReference type="CDD" id="cd02194">
    <property type="entry name" value="ThiL"/>
    <property type="match status" value="1"/>
</dbReference>
<evidence type="ECO:0000259" key="3">
    <source>
        <dbReference type="Pfam" id="PF02769"/>
    </source>
</evidence>
<dbReference type="InterPro" id="IPR036921">
    <property type="entry name" value="PurM-like_N_sf"/>
</dbReference>
<dbReference type="GO" id="GO:0009229">
    <property type="term" value="P:thiamine diphosphate biosynthetic process"/>
    <property type="evidence" value="ECO:0007669"/>
    <property type="project" value="UniProtKB-UniRule"/>
</dbReference>
<dbReference type="GO" id="GO:0009030">
    <property type="term" value="F:thiamine-phosphate kinase activity"/>
    <property type="evidence" value="ECO:0007669"/>
    <property type="project" value="UniProtKB-UniRule"/>
</dbReference>
<sequence>MAKFRESDLIRQWQTRVPIPRPDTVVGIGDDAAVLEPQSGGRLLVSTDMMVENVHFSLGWMTIREVGFKAVSAAVSDIAAMGGEPRHILASVGIPASARLEDANALYDGIGEACRLYGLDMVGGDTVASPAGWVIDMVVLGLATNQVLTRGGGRPGDVVAVTGYLGGAAAGLDWLRGGGQAVVTTPDERWVLLDMHRRPLAQVEAGRILAQSGATACDDVTDGLAAELRALCQASGYGCFIESQRIPTHPAVRNYALRRGKSPVDWALFGGDDYQLVCCIPPTRFAAAQAGCMAAGVMLTVIGRVTEDPALLWRSPSGVVEELPEGGFDHFAEEGEEHGHGVG</sequence>
<dbReference type="PANTHER" id="PTHR30270:SF0">
    <property type="entry name" value="THIAMINE-MONOPHOSPHATE KINASE"/>
    <property type="match status" value="1"/>
</dbReference>